<dbReference type="GO" id="GO:0140359">
    <property type="term" value="F:ABC-type transporter activity"/>
    <property type="evidence" value="ECO:0007669"/>
    <property type="project" value="InterPro"/>
</dbReference>
<dbReference type="Gene3D" id="3.40.50.300">
    <property type="entry name" value="P-loop containing nucleotide triphosphate hydrolases"/>
    <property type="match status" value="1"/>
</dbReference>
<dbReference type="GO" id="GO:0016020">
    <property type="term" value="C:membrane"/>
    <property type="evidence" value="ECO:0007669"/>
    <property type="project" value="InterPro"/>
</dbReference>
<dbReference type="Proteomes" id="UP000464314">
    <property type="component" value="Chromosome"/>
</dbReference>
<keyword evidence="3" id="KW-0547">Nucleotide-binding</keyword>
<comment type="similarity">
    <text evidence="1">Belongs to the ABC transporter superfamily.</text>
</comment>
<dbReference type="KEGG" id="anr:Ana3638_09985"/>
<dbReference type="PANTHER" id="PTHR46743">
    <property type="entry name" value="TEICHOIC ACIDS EXPORT ATP-BINDING PROTEIN TAGH"/>
    <property type="match status" value="1"/>
</dbReference>
<keyword evidence="2" id="KW-0813">Transport</keyword>
<dbReference type="GO" id="GO:0005524">
    <property type="term" value="F:ATP binding"/>
    <property type="evidence" value="ECO:0007669"/>
    <property type="project" value="UniProtKB-KW"/>
</dbReference>
<dbReference type="PROSITE" id="PS50893">
    <property type="entry name" value="ABC_TRANSPORTER_2"/>
    <property type="match status" value="1"/>
</dbReference>
<accession>A0A6P1TLL9</accession>
<dbReference type="Gene3D" id="2.70.50.60">
    <property type="entry name" value="abc- transporter (atp binding component) like domain"/>
    <property type="match status" value="1"/>
</dbReference>
<keyword evidence="4 6" id="KW-0067">ATP-binding</keyword>
<dbReference type="InterPro" id="IPR050683">
    <property type="entry name" value="Bact_Polysacc_Export_ATP-bd"/>
</dbReference>
<dbReference type="GO" id="GO:0016887">
    <property type="term" value="F:ATP hydrolysis activity"/>
    <property type="evidence" value="ECO:0007669"/>
    <property type="project" value="InterPro"/>
</dbReference>
<dbReference type="InterPro" id="IPR027417">
    <property type="entry name" value="P-loop_NTPase"/>
</dbReference>
<protein>
    <submittedName>
        <fullName evidence="6">ATP-binding cassette domain-containing protein</fullName>
    </submittedName>
</protein>
<dbReference type="CDD" id="cd10147">
    <property type="entry name" value="Wzt_C-like"/>
    <property type="match status" value="1"/>
</dbReference>
<evidence type="ECO:0000313" key="6">
    <source>
        <dbReference type="EMBL" id="QHQ61059.1"/>
    </source>
</evidence>
<dbReference type="SMART" id="SM00382">
    <property type="entry name" value="AAA"/>
    <property type="match status" value="1"/>
</dbReference>
<dbReference type="EMBL" id="CP048000">
    <property type="protein sequence ID" value="QHQ61059.1"/>
    <property type="molecule type" value="Genomic_DNA"/>
</dbReference>
<evidence type="ECO:0000256" key="2">
    <source>
        <dbReference type="ARBA" id="ARBA00022448"/>
    </source>
</evidence>
<reference evidence="6 7" key="1">
    <citation type="submission" date="2020-01" db="EMBL/GenBank/DDBJ databases">
        <title>Genome analysis of Anaerocolumna sp. CBA3638.</title>
        <authorList>
            <person name="Kim J."/>
            <person name="Roh S.W."/>
        </authorList>
    </citation>
    <scope>NUCLEOTIDE SEQUENCE [LARGE SCALE GENOMIC DNA]</scope>
    <source>
        <strain evidence="6 7">CBA3638</strain>
    </source>
</reference>
<organism evidence="6 7">
    <name type="scientific">Anaerocolumna sedimenticola</name>
    <dbReference type="NCBI Taxonomy" id="2696063"/>
    <lineage>
        <taxon>Bacteria</taxon>
        <taxon>Bacillati</taxon>
        <taxon>Bacillota</taxon>
        <taxon>Clostridia</taxon>
        <taxon>Lachnospirales</taxon>
        <taxon>Lachnospiraceae</taxon>
        <taxon>Anaerocolumna</taxon>
    </lineage>
</organism>
<dbReference type="Pfam" id="PF00005">
    <property type="entry name" value="ABC_tran"/>
    <property type="match status" value="1"/>
</dbReference>
<evidence type="ECO:0000256" key="1">
    <source>
        <dbReference type="ARBA" id="ARBA00005417"/>
    </source>
</evidence>
<dbReference type="InterPro" id="IPR003439">
    <property type="entry name" value="ABC_transporter-like_ATP-bd"/>
</dbReference>
<evidence type="ECO:0000256" key="4">
    <source>
        <dbReference type="ARBA" id="ARBA00022840"/>
    </source>
</evidence>
<name>A0A6P1TLL9_9FIRM</name>
<dbReference type="CDD" id="cd03220">
    <property type="entry name" value="ABC_KpsT_Wzt"/>
    <property type="match status" value="1"/>
</dbReference>
<evidence type="ECO:0000259" key="5">
    <source>
        <dbReference type="PROSITE" id="PS50893"/>
    </source>
</evidence>
<gene>
    <name evidence="6" type="ORF">Ana3638_09985</name>
</gene>
<dbReference type="SUPFAM" id="SSF52540">
    <property type="entry name" value="P-loop containing nucleoside triphosphate hydrolases"/>
    <property type="match status" value="1"/>
</dbReference>
<dbReference type="InterPro" id="IPR015860">
    <property type="entry name" value="ABC_transpr_TagH-like"/>
</dbReference>
<dbReference type="InterPro" id="IPR029439">
    <property type="entry name" value="Wzt_C"/>
</dbReference>
<dbReference type="InterPro" id="IPR003593">
    <property type="entry name" value="AAA+_ATPase"/>
</dbReference>
<evidence type="ECO:0000313" key="7">
    <source>
        <dbReference type="Proteomes" id="UP000464314"/>
    </source>
</evidence>
<keyword evidence="7" id="KW-1185">Reference proteome</keyword>
<dbReference type="AlphaFoldDB" id="A0A6P1TLL9"/>
<feature type="domain" description="ABC transporter" evidence="5">
    <location>
        <begin position="26"/>
        <end position="248"/>
    </location>
</feature>
<dbReference type="RefSeq" id="WP_161837887.1">
    <property type="nucleotide sequence ID" value="NZ_CP048000.1"/>
</dbReference>
<sequence>MQKENSIIVKDVTKDFKVFYDKGNSLKEKLLFKNRNKYENRHVLKGISFNVHKGEAIGLIGKNGCGKSTLLKLLSRIIYPNKGSIQIDGRVSSLIELGAGFHPDMSGRENIYTNASIFGLDRKEINNRLDDIIKFSELQDFLDNPVRTYSSGMYMRLAFSVAINVDADILLIDEILAVGDVSFQKKCFEKLKEIKAKGTTIVIVSHSLGQIEQICDRTIWIDNGLIKEEGIPKFVHENYLAAMEEKRLDNYVNDYNQKLSNDLEERPDFCDPNYVRTGNKFVEIIDVKLLNKNYEQSTIFKTGDKIIIKIFYKRNKDNIQGNFGVGINRDDGVYCYGTSTLIENDKMIDINEKGVVSMIIENNILLPAKYILDVAIHSYDEIAYDRIHHVMEFQVLPNKKDFGVSRIENIWYIDEIE</sequence>
<proteinExistence type="inferred from homology"/>
<dbReference type="PANTHER" id="PTHR46743:SF2">
    <property type="entry name" value="TEICHOIC ACIDS EXPORT ATP-BINDING PROTEIN TAGH"/>
    <property type="match status" value="1"/>
</dbReference>
<dbReference type="Pfam" id="PF14524">
    <property type="entry name" value="Wzt_C"/>
    <property type="match status" value="1"/>
</dbReference>
<evidence type="ECO:0000256" key="3">
    <source>
        <dbReference type="ARBA" id="ARBA00022741"/>
    </source>
</evidence>